<feature type="region of interest" description="Disordered" evidence="1">
    <location>
        <begin position="513"/>
        <end position="564"/>
    </location>
</feature>
<name>A0A7S2Y5S6_9STRA</name>
<accession>A0A7S2Y5S6</accession>
<protein>
    <submittedName>
        <fullName evidence="2">Uncharacterized protein</fullName>
    </submittedName>
</protein>
<feature type="compositionally biased region" description="Low complexity" evidence="1">
    <location>
        <begin position="517"/>
        <end position="550"/>
    </location>
</feature>
<dbReference type="EMBL" id="HBHT01001755">
    <property type="protein sequence ID" value="CAD9941796.1"/>
    <property type="molecule type" value="Transcribed_RNA"/>
</dbReference>
<proteinExistence type="predicted"/>
<feature type="compositionally biased region" description="Polar residues" evidence="1">
    <location>
        <begin position="551"/>
        <end position="564"/>
    </location>
</feature>
<feature type="compositionally biased region" description="Polar residues" evidence="1">
    <location>
        <begin position="160"/>
        <end position="169"/>
    </location>
</feature>
<feature type="region of interest" description="Disordered" evidence="1">
    <location>
        <begin position="402"/>
        <end position="448"/>
    </location>
</feature>
<organism evidence="2">
    <name type="scientific">Entomoneis paludosa</name>
    <dbReference type="NCBI Taxonomy" id="265537"/>
    <lineage>
        <taxon>Eukaryota</taxon>
        <taxon>Sar</taxon>
        <taxon>Stramenopiles</taxon>
        <taxon>Ochrophyta</taxon>
        <taxon>Bacillariophyta</taxon>
        <taxon>Bacillariophyceae</taxon>
        <taxon>Bacillariophycidae</taxon>
        <taxon>Entomoneidaceae</taxon>
        <taxon>Entomoneis</taxon>
    </lineage>
</organism>
<sequence>MMTQVLPPHLVPQITATQTDASISGMPSLEDVGSNQSSVKSSTTHASSVQPATGPPVSTVRHNDGTNRDDETVLTSSSLGSALSEANRLIASGSVSAADVFQFLREERERDRAHHLQVVSINRPQPEVIPEEPSTSSSNPVPSSHSSHPSPDGDDEPSFDSDSFNTPNENPEDDDSHPDTNSDHYQKLRMKTTFPAFPKTIGGDSFDEWIDAVDTALAQTAWLHEGVPSTQLITTPRTQCGRHISETLAQLLQTSVTAGKNPVATSIVQSHYREIGHGKGIELLWKFREYAYPVGPEHYLTDYEDWFNLTHKNQEDLTRFYGRVLRLSQRLNSHQIMTVSDQDVVWRYFFCVLNGPYSSVFQTLRTEFTERRFVVGGSSLFAVHQKFQTPFRVWCKKKGGGASIPNAPNQPHARRAGNSTNQDGNNPGTSNSSGGQNQPGTPDIPPWCGDVNLSAEQVTTLHKKFRCLFCRIPRVKRSERNESNSGHFTAKCEEAKRMGYTITYDGSNDQVFRHLAGGNNNSTNNSTNPQNTSNQGGNTNNNANGRRTTQSNDTTNTNESQGPP</sequence>
<feature type="compositionally biased region" description="Basic and acidic residues" evidence="1">
    <location>
        <begin position="61"/>
        <end position="71"/>
    </location>
</feature>
<feature type="region of interest" description="Disordered" evidence="1">
    <location>
        <begin position="111"/>
        <end position="183"/>
    </location>
</feature>
<dbReference type="AlphaFoldDB" id="A0A7S2Y5S6"/>
<reference evidence="2" key="1">
    <citation type="submission" date="2021-01" db="EMBL/GenBank/DDBJ databases">
        <authorList>
            <person name="Corre E."/>
            <person name="Pelletier E."/>
            <person name="Niang G."/>
            <person name="Scheremetjew M."/>
            <person name="Finn R."/>
            <person name="Kale V."/>
            <person name="Holt S."/>
            <person name="Cochrane G."/>
            <person name="Meng A."/>
            <person name="Brown T."/>
            <person name="Cohen L."/>
        </authorList>
    </citation>
    <scope>NUCLEOTIDE SEQUENCE</scope>
    <source>
        <strain evidence="2">CCMP125</strain>
    </source>
</reference>
<evidence type="ECO:0000256" key="1">
    <source>
        <dbReference type="SAM" id="MobiDB-lite"/>
    </source>
</evidence>
<evidence type="ECO:0000313" key="2">
    <source>
        <dbReference type="EMBL" id="CAD9941796.1"/>
    </source>
</evidence>
<feature type="compositionally biased region" description="Low complexity" evidence="1">
    <location>
        <begin position="37"/>
        <end position="49"/>
    </location>
</feature>
<feature type="compositionally biased region" description="Low complexity" evidence="1">
    <location>
        <begin position="424"/>
        <end position="441"/>
    </location>
</feature>
<gene>
    <name evidence="2" type="ORF">APAL1065_LOCUS1129</name>
</gene>
<feature type="region of interest" description="Disordered" evidence="1">
    <location>
        <begin position="24"/>
        <end position="76"/>
    </location>
</feature>
<feature type="compositionally biased region" description="Low complexity" evidence="1">
    <location>
        <begin position="131"/>
        <end position="150"/>
    </location>
</feature>